<feature type="transmembrane region" description="Helical" evidence="11">
    <location>
        <begin position="36"/>
        <end position="54"/>
    </location>
</feature>
<dbReference type="GO" id="GO:0005886">
    <property type="term" value="C:plasma membrane"/>
    <property type="evidence" value="ECO:0007669"/>
    <property type="project" value="UniProtKB-SubCell"/>
</dbReference>
<keyword evidence="14" id="KW-0969">Cilium</keyword>
<evidence type="ECO:0000256" key="1">
    <source>
        <dbReference type="ARBA" id="ARBA00004117"/>
    </source>
</evidence>
<dbReference type="OrthoDB" id="8554211at2"/>
<organism evidence="14 15">
    <name type="scientific">Ramlibacter humi</name>
    <dbReference type="NCBI Taxonomy" id="2530451"/>
    <lineage>
        <taxon>Bacteria</taxon>
        <taxon>Pseudomonadati</taxon>
        <taxon>Pseudomonadota</taxon>
        <taxon>Betaproteobacteria</taxon>
        <taxon>Burkholderiales</taxon>
        <taxon>Comamonadaceae</taxon>
        <taxon>Ramlibacter</taxon>
    </lineage>
</organism>
<dbReference type="PANTHER" id="PTHR30046:SF0">
    <property type="entry name" value="FLAGELLAR M-RING PROTEIN"/>
    <property type="match status" value="1"/>
</dbReference>
<dbReference type="Proteomes" id="UP000297839">
    <property type="component" value="Unassembled WGS sequence"/>
</dbReference>
<feature type="compositionally biased region" description="Low complexity" evidence="10">
    <location>
        <begin position="341"/>
        <end position="358"/>
    </location>
</feature>
<reference evidence="14 15" key="1">
    <citation type="submission" date="2019-03" db="EMBL/GenBank/DDBJ databases">
        <title>Ramlibacter sp. 18x22-1, whole genome shotgun sequence.</title>
        <authorList>
            <person name="Zhang X."/>
            <person name="Feng G."/>
            <person name="Zhu H."/>
        </authorList>
    </citation>
    <scope>NUCLEOTIDE SEQUENCE [LARGE SCALE GENOMIC DNA]</scope>
    <source>
        <strain evidence="14 15">18x22-1</strain>
    </source>
</reference>
<feature type="compositionally biased region" description="Polar residues" evidence="10">
    <location>
        <begin position="327"/>
        <end position="340"/>
    </location>
</feature>
<keyword evidence="5 11" id="KW-0812">Transmembrane</keyword>
<dbReference type="PANTHER" id="PTHR30046">
    <property type="entry name" value="FLAGELLAR M-RING PROTEIN"/>
    <property type="match status" value="1"/>
</dbReference>
<dbReference type="Pfam" id="PF08345">
    <property type="entry name" value="YscJ_FliF_C"/>
    <property type="match status" value="1"/>
</dbReference>
<dbReference type="AlphaFoldDB" id="A0A4Z0C9K2"/>
<dbReference type="RefSeq" id="WP_135248282.1">
    <property type="nucleotide sequence ID" value="NZ_SMLK01000001.1"/>
</dbReference>
<accession>A0A4Z0C9K2</accession>
<evidence type="ECO:0000256" key="3">
    <source>
        <dbReference type="ARBA" id="ARBA00007971"/>
    </source>
</evidence>
<dbReference type="PIRSF" id="PIRSF004862">
    <property type="entry name" value="FliF"/>
    <property type="match status" value="1"/>
</dbReference>
<dbReference type="PRINTS" id="PR01009">
    <property type="entry name" value="FLGMRINGFLIF"/>
</dbReference>
<sequence length="578" mass="60035">MDTRPNPAAVTAAVKVPTDQASPLQRLAAMPNRNKIGLALGVMLLTALLAWGLSAGRQTDYRVLYASLSDKDGGSVIAALQQMNVAYKYAEGGGAILVPADKVHDARLKLASQGLPRGGAVGFELMENQKFGTTQFQERLNFQRGLEGELARSIMSLQAVNQARVHLALPQQTAFLREQQKPSASVLLTLHGGRTLDRGQVAGIVHLVASSVPDMQPRAVSVVDQNGTLLSQASEGPGAGLDAPQLQYVRQAEQSLQQRILTILEPIVGAGNVRAQVTAEIDFTQSESTAETYAPNQGSSPQAVRSQHLSEAPGAGGAGAGGVPGALSNQPAATPASQVNGAPGAIQPPGASSGAAAGVKRDAVTNYEVDKTIKVTRNATGNIRRLSAAVVVNHMSLVGADGKAAAPAALPAAQMEQVNALVREAIGFSKERGDTVQVVNAPFTSVAPPPAVELPLWRQPEMQDLARSLAPWLGLPLAALVVILGFIRPALKTARAPAAPRLSATVRDAIELAPADGGASGVTKVSVEPDADAPALLPTAEASRQQARTTQLDHIRQLAKADPATVANVVRNWASQPA</sequence>
<dbReference type="GO" id="GO:0003774">
    <property type="term" value="F:cytoskeletal motor activity"/>
    <property type="evidence" value="ECO:0007669"/>
    <property type="project" value="InterPro"/>
</dbReference>
<evidence type="ECO:0000259" key="12">
    <source>
        <dbReference type="Pfam" id="PF01514"/>
    </source>
</evidence>
<comment type="function">
    <text evidence="9">The M ring may be actively involved in energy transduction.</text>
</comment>
<evidence type="ECO:0000313" key="14">
    <source>
        <dbReference type="EMBL" id="TFZ08346.1"/>
    </source>
</evidence>
<evidence type="ECO:0000256" key="2">
    <source>
        <dbReference type="ARBA" id="ARBA00004651"/>
    </source>
</evidence>
<comment type="subcellular location">
    <subcellularLocation>
        <location evidence="1 9">Bacterial flagellum basal body</location>
    </subcellularLocation>
    <subcellularLocation>
        <location evidence="2">Cell membrane</location>
        <topology evidence="2">Multi-pass membrane protein</topology>
    </subcellularLocation>
</comment>
<evidence type="ECO:0000313" key="15">
    <source>
        <dbReference type="Proteomes" id="UP000297839"/>
    </source>
</evidence>
<dbReference type="InterPro" id="IPR000067">
    <property type="entry name" value="FlgMring_FliF"/>
</dbReference>
<name>A0A4Z0C9K2_9BURK</name>
<keyword evidence="7 11" id="KW-0472">Membrane</keyword>
<feature type="domain" description="Flagellar M-ring C-terminal" evidence="13">
    <location>
        <begin position="264"/>
        <end position="443"/>
    </location>
</feature>
<protein>
    <recommendedName>
        <fullName evidence="9">Flagellar M-ring protein</fullName>
    </recommendedName>
</protein>
<keyword evidence="4" id="KW-1003">Cell membrane</keyword>
<evidence type="ECO:0000256" key="11">
    <source>
        <dbReference type="SAM" id="Phobius"/>
    </source>
</evidence>
<feature type="region of interest" description="Disordered" evidence="10">
    <location>
        <begin position="288"/>
        <end position="358"/>
    </location>
</feature>
<dbReference type="InterPro" id="IPR045851">
    <property type="entry name" value="AMP-bd_C_sf"/>
</dbReference>
<dbReference type="EMBL" id="SMLK01000001">
    <property type="protein sequence ID" value="TFZ08346.1"/>
    <property type="molecule type" value="Genomic_DNA"/>
</dbReference>
<evidence type="ECO:0000256" key="4">
    <source>
        <dbReference type="ARBA" id="ARBA00022475"/>
    </source>
</evidence>
<dbReference type="GO" id="GO:0009431">
    <property type="term" value="C:bacterial-type flagellum basal body, MS ring"/>
    <property type="evidence" value="ECO:0007669"/>
    <property type="project" value="InterPro"/>
</dbReference>
<evidence type="ECO:0000259" key="13">
    <source>
        <dbReference type="Pfam" id="PF08345"/>
    </source>
</evidence>
<feature type="compositionally biased region" description="Gly residues" evidence="10">
    <location>
        <begin position="314"/>
        <end position="324"/>
    </location>
</feature>
<evidence type="ECO:0000256" key="6">
    <source>
        <dbReference type="ARBA" id="ARBA00022989"/>
    </source>
</evidence>
<dbReference type="NCBIfam" id="TIGR00206">
    <property type="entry name" value="fliF"/>
    <property type="match status" value="1"/>
</dbReference>
<comment type="similarity">
    <text evidence="3 9">Belongs to the FliF family.</text>
</comment>
<evidence type="ECO:0000256" key="10">
    <source>
        <dbReference type="SAM" id="MobiDB-lite"/>
    </source>
</evidence>
<dbReference type="InterPro" id="IPR013556">
    <property type="entry name" value="Flag_M-ring_C"/>
</dbReference>
<dbReference type="InterPro" id="IPR006182">
    <property type="entry name" value="FliF_N_dom"/>
</dbReference>
<dbReference type="InterPro" id="IPR043427">
    <property type="entry name" value="YscJ/FliF"/>
</dbReference>
<evidence type="ECO:0000256" key="9">
    <source>
        <dbReference type="PIRNR" id="PIRNR004862"/>
    </source>
</evidence>
<keyword evidence="15" id="KW-1185">Reference proteome</keyword>
<comment type="caution">
    <text evidence="14">The sequence shown here is derived from an EMBL/GenBank/DDBJ whole genome shotgun (WGS) entry which is preliminary data.</text>
</comment>
<evidence type="ECO:0000256" key="5">
    <source>
        <dbReference type="ARBA" id="ARBA00022692"/>
    </source>
</evidence>
<proteinExistence type="inferred from homology"/>
<keyword evidence="8 9" id="KW-0975">Bacterial flagellum</keyword>
<gene>
    <name evidence="14" type="primary">fliF</name>
    <name evidence="14" type="ORF">EZ216_04100</name>
</gene>
<feature type="transmembrane region" description="Helical" evidence="11">
    <location>
        <begin position="469"/>
        <end position="487"/>
    </location>
</feature>
<feature type="domain" description="Flagellar M-ring N-terminal" evidence="12">
    <location>
        <begin position="57"/>
        <end position="232"/>
    </location>
</feature>
<evidence type="ECO:0000256" key="8">
    <source>
        <dbReference type="ARBA" id="ARBA00023143"/>
    </source>
</evidence>
<dbReference type="Pfam" id="PF01514">
    <property type="entry name" value="YscJ_FliF"/>
    <property type="match status" value="1"/>
</dbReference>
<dbReference type="GO" id="GO:0071973">
    <property type="term" value="P:bacterial-type flagellum-dependent cell motility"/>
    <property type="evidence" value="ECO:0007669"/>
    <property type="project" value="InterPro"/>
</dbReference>
<feature type="compositionally biased region" description="Polar residues" evidence="10">
    <location>
        <begin position="288"/>
        <end position="309"/>
    </location>
</feature>
<keyword evidence="14" id="KW-0282">Flagellum</keyword>
<keyword evidence="14" id="KW-0966">Cell projection</keyword>
<dbReference type="Gene3D" id="3.30.300.30">
    <property type="match status" value="1"/>
</dbReference>
<evidence type="ECO:0000256" key="7">
    <source>
        <dbReference type="ARBA" id="ARBA00023136"/>
    </source>
</evidence>
<keyword evidence="6 11" id="KW-1133">Transmembrane helix</keyword>